<keyword evidence="3" id="KW-0677">Repeat</keyword>
<proteinExistence type="predicted"/>
<evidence type="ECO:0000313" key="4">
    <source>
        <dbReference type="EMBL" id="KFG34252.1"/>
    </source>
</evidence>
<accession>A0A086JQ34</accession>
<reference evidence="4 5" key="1">
    <citation type="submission" date="2014-02" db="EMBL/GenBank/DDBJ databases">
        <authorList>
            <person name="Sibley D."/>
            <person name="Venepally P."/>
            <person name="Karamycheva S."/>
            <person name="Hadjithomas M."/>
            <person name="Khan A."/>
            <person name="Brunk B."/>
            <person name="Roos D."/>
            <person name="Caler E."/>
            <person name="Lorenzi H."/>
        </authorList>
    </citation>
    <scope>NUCLEOTIDE SEQUENCE [LARGE SCALE GENOMIC DNA]</scope>
    <source>
        <strain evidence="4 5">GAB2-2007-GAL-DOM2</strain>
    </source>
</reference>
<dbReference type="PANTHER" id="PTHR12442:SF22">
    <property type="entry name" value="CYTOPLASMIC DYNEIN 1 INTERMEDIATE CHAIN-RELATED"/>
    <property type="match status" value="1"/>
</dbReference>
<dbReference type="EMBL" id="AHZU02001259">
    <property type="protein sequence ID" value="KFG34252.1"/>
    <property type="molecule type" value="Genomic_DNA"/>
</dbReference>
<keyword evidence="2" id="KW-0853">WD repeat</keyword>
<dbReference type="GO" id="GO:0010970">
    <property type="term" value="P:transport along microtubule"/>
    <property type="evidence" value="ECO:0007669"/>
    <property type="project" value="TreeGrafter"/>
</dbReference>
<dbReference type="Gene3D" id="2.130.10.10">
    <property type="entry name" value="YVTN repeat-like/Quinoprotein amine dehydrogenase"/>
    <property type="match status" value="1"/>
</dbReference>
<dbReference type="InterPro" id="IPR050687">
    <property type="entry name" value="Dynein_IC"/>
</dbReference>
<gene>
    <name evidence="4" type="ORF">TGDOM2_400590</name>
</gene>
<dbReference type="SUPFAM" id="SSF50960">
    <property type="entry name" value="TolB, C-terminal domain"/>
    <property type="match status" value="1"/>
</dbReference>
<evidence type="ECO:0000256" key="1">
    <source>
        <dbReference type="ARBA" id="ARBA00022490"/>
    </source>
</evidence>
<evidence type="ECO:0000313" key="5">
    <source>
        <dbReference type="Proteomes" id="UP000028837"/>
    </source>
</evidence>
<dbReference type="GO" id="GO:0005868">
    <property type="term" value="C:cytoplasmic dynein complex"/>
    <property type="evidence" value="ECO:0007669"/>
    <property type="project" value="TreeGrafter"/>
</dbReference>
<dbReference type="GO" id="GO:0045504">
    <property type="term" value="F:dynein heavy chain binding"/>
    <property type="evidence" value="ECO:0007669"/>
    <property type="project" value="TreeGrafter"/>
</dbReference>
<protein>
    <submittedName>
        <fullName evidence="4">Putative cytoplasmic dynein intermediate chain</fullName>
    </submittedName>
</protein>
<dbReference type="Proteomes" id="UP000028837">
    <property type="component" value="Unassembled WGS sequence"/>
</dbReference>
<dbReference type="AlphaFoldDB" id="A0A086JQ34"/>
<comment type="caution">
    <text evidence="4">The sequence shown here is derived from an EMBL/GenBank/DDBJ whole genome shotgun (WGS) entry which is preliminary data.</text>
</comment>
<keyword evidence="1" id="KW-0963">Cytoplasm</keyword>
<dbReference type="PANTHER" id="PTHR12442">
    <property type="entry name" value="DYNEIN INTERMEDIATE CHAIN"/>
    <property type="match status" value="1"/>
</dbReference>
<sequence>MHVPSRVTLSAYIVAFAYLLEEYSCINWVKACAFVNAICRLRRRLLLFRYSRLCPSAVFQTFFSPLLSTGLSSCGAQNSLALTLRSFAQPLKTFDDFEVYIYDAAWHPTNPALFSCVDGEGHIDLWNLANDWETPAIRVGGTEHGMPPVAKNKVVWSSDGRRMVTGDAKGNVEVWALASELLQLRGDEAANFERQIEEAKPDNAPSNVDIANDISMEFTE</sequence>
<dbReference type="GO" id="GO:0045503">
    <property type="term" value="F:dynein light chain binding"/>
    <property type="evidence" value="ECO:0007669"/>
    <property type="project" value="TreeGrafter"/>
</dbReference>
<evidence type="ECO:0000256" key="2">
    <source>
        <dbReference type="ARBA" id="ARBA00022574"/>
    </source>
</evidence>
<dbReference type="VEuPathDB" id="ToxoDB:TGDOM2_400590"/>
<dbReference type="InterPro" id="IPR015943">
    <property type="entry name" value="WD40/YVTN_repeat-like_dom_sf"/>
</dbReference>
<organism evidence="4 5">
    <name type="scientific">Toxoplasma gondii GAB2-2007-GAL-DOM2</name>
    <dbReference type="NCBI Taxonomy" id="1130820"/>
    <lineage>
        <taxon>Eukaryota</taxon>
        <taxon>Sar</taxon>
        <taxon>Alveolata</taxon>
        <taxon>Apicomplexa</taxon>
        <taxon>Conoidasida</taxon>
        <taxon>Coccidia</taxon>
        <taxon>Eucoccidiorida</taxon>
        <taxon>Eimeriorina</taxon>
        <taxon>Sarcocystidae</taxon>
        <taxon>Toxoplasma</taxon>
    </lineage>
</organism>
<evidence type="ECO:0000256" key="3">
    <source>
        <dbReference type="ARBA" id="ARBA00022737"/>
    </source>
</evidence>
<name>A0A086JQ34_TOXGO</name>